<dbReference type="SUPFAM" id="SSF51735">
    <property type="entry name" value="NAD(P)-binding Rossmann-fold domains"/>
    <property type="match status" value="1"/>
</dbReference>
<evidence type="ECO:0000313" key="2">
    <source>
        <dbReference type="EMBL" id="ABX09171.1"/>
    </source>
</evidence>
<dbReference type="Gene3D" id="3.90.25.10">
    <property type="entry name" value="UDP-galactose 4-epimerase, domain 1"/>
    <property type="match status" value="1"/>
</dbReference>
<dbReference type="GO" id="GO:0016831">
    <property type="term" value="F:carboxy-lyase activity"/>
    <property type="evidence" value="ECO:0007669"/>
    <property type="project" value="InterPro"/>
</dbReference>
<dbReference type="HOGENOM" id="CLU_007383_1_7_3"/>
<dbReference type="InterPro" id="IPR045869">
    <property type="entry name" value="Arna-like_SDR_e"/>
</dbReference>
<evidence type="ECO:0000259" key="1">
    <source>
        <dbReference type="Pfam" id="PF16363"/>
    </source>
</evidence>
<dbReference type="RefSeq" id="WP_012195792.1">
    <property type="nucleotide sequence ID" value="NC_009976.1"/>
</dbReference>
<dbReference type="CDD" id="cd05257">
    <property type="entry name" value="Arna_like_SDR_e"/>
    <property type="match status" value="1"/>
</dbReference>
<protein>
    <submittedName>
        <fullName evidence="2">Nucleoside-diphosphate-sugar epimerase</fullName>
        <ecNumber evidence="2">4.2.1.46</ecNumber>
        <ecNumber evidence="2">4.2.1.47</ecNumber>
        <ecNumber evidence="2">5.1.3.2</ecNumber>
        <ecNumber evidence="2">5.1.3.7</ecNumber>
    </submittedName>
</protein>
<keyword evidence="3" id="KW-1185">Reference proteome</keyword>
<dbReference type="AlphaFoldDB" id="A9BBF9"/>
<dbReference type="EC" id="5.1.3.7" evidence="2"/>
<gene>
    <name evidence="2" type="ordered locus">P9211_12401</name>
</gene>
<dbReference type="eggNOG" id="COG0451">
    <property type="taxonomic scope" value="Bacteria"/>
</dbReference>
<dbReference type="InterPro" id="IPR026390">
    <property type="entry name" value="LegB-like"/>
</dbReference>
<dbReference type="KEGG" id="pmj:P9211_12401"/>
<accession>A9BBF9</accession>
<sequence>MTRKVLVTGADGFIGSHLVESLLDNGYEVKPFCFYNSSGSWGWLEELCDEKSKELDVFLGDIRDPVCVKEAMKGCDMVFHLAALIGIPYSYIAARSYIETNIIGTLNVLEAAKDLGVSKIIHTSTSETYGTAQSVPINEKHPLSGQSPYSASKIGADQIALSFWHSFNIPVTVIRPFNTFGPRQSNRAVIPTIISQIASGAKKIELGSLSPTRDFTYVLDTCSAYIAIANSNKVTGKVINAASNFEISIGDTASLIASLMQSKVDLCTDSKRIRPINSEVNRLYGDNSLIKDLTDWQPKFSGKNGFNNGLKKTIEWFQKPYNLSKYKHNIYSI</sequence>
<feature type="domain" description="NAD(P)-binding" evidence="1">
    <location>
        <begin position="6"/>
        <end position="305"/>
    </location>
</feature>
<dbReference type="InterPro" id="IPR036291">
    <property type="entry name" value="NAD(P)-bd_dom_sf"/>
</dbReference>
<dbReference type="EC" id="5.1.3.2" evidence="2"/>
<evidence type="ECO:0000313" key="3">
    <source>
        <dbReference type="Proteomes" id="UP000000788"/>
    </source>
</evidence>
<organism evidence="2 3">
    <name type="scientific">Prochlorococcus marinus (strain MIT 9211)</name>
    <dbReference type="NCBI Taxonomy" id="93059"/>
    <lineage>
        <taxon>Bacteria</taxon>
        <taxon>Bacillati</taxon>
        <taxon>Cyanobacteriota</taxon>
        <taxon>Cyanophyceae</taxon>
        <taxon>Synechococcales</taxon>
        <taxon>Prochlorococcaceae</taxon>
        <taxon>Prochlorococcus</taxon>
    </lineage>
</organism>
<dbReference type="NCBIfam" id="TIGR04180">
    <property type="entry name" value="EDH_00030"/>
    <property type="match status" value="1"/>
</dbReference>
<dbReference type="PANTHER" id="PTHR43000">
    <property type="entry name" value="DTDP-D-GLUCOSE 4,6-DEHYDRATASE-RELATED"/>
    <property type="match status" value="1"/>
</dbReference>
<name>A9BBF9_PROM4</name>
<keyword evidence="2" id="KW-0456">Lyase</keyword>
<reference evidence="2 3" key="1">
    <citation type="journal article" date="2007" name="PLoS Genet.">
        <title>Patterns and implications of gene gain and loss in the evolution of Prochlorococcus.</title>
        <authorList>
            <person name="Kettler G.C."/>
            <person name="Martiny A.C."/>
            <person name="Huang K."/>
            <person name="Zucker J."/>
            <person name="Coleman M.L."/>
            <person name="Rodrigue S."/>
            <person name="Chen F."/>
            <person name="Lapidus A."/>
            <person name="Ferriera S."/>
            <person name="Johnson J."/>
            <person name="Steglich C."/>
            <person name="Church G.M."/>
            <person name="Richardson P."/>
            <person name="Chisholm S.W."/>
        </authorList>
    </citation>
    <scope>NUCLEOTIDE SEQUENCE [LARGE SCALE GENOMIC DNA]</scope>
    <source>
        <strain evidence="3">MIT 9211</strain>
    </source>
</reference>
<dbReference type="OrthoDB" id="9811743at2"/>
<dbReference type="STRING" id="93059.P9211_12401"/>
<dbReference type="Proteomes" id="UP000000788">
    <property type="component" value="Chromosome"/>
</dbReference>
<dbReference type="GO" id="GO:0003978">
    <property type="term" value="F:UDP-glucose 4-epimerase activity"/>
    <property type="evidence" value="ECO:0007669"/>
    <property type="project" value="UniProtKB-EC"/>
</dbReference>
<dbReference type="EC" id="4.2.1.46" evidence="2"/>
<dbReference type="GO" id="GO:0008446">
    <property type="term" value="F:GDP-mannose 4,6-dehydratase activity"/>
    <property type="evidence" value="ECO:0007669"/>
    <property type="project" value="UniProtKB-EC"/>
</dbReference>
<dbReference type="Pfam" id="PF16363">
    <property type="entry name" value="GDP_Man_Dehyd"/>
    <property type="match status" value="1"/>
</dbReference>
<dbReference type="EC" id="4.2.1.47" evidence="2"/>
<dbReference type="EMBL" id="CP000878">
    <property type="protein sequence ID" value="ABX09171.1"/>
    <property type="molecule type" value="Genomic_DNA"/>
</dbReference>
<dbReference type="Gene3D" id="3.40.50.720">
    <property type="entry name" value="NAD(P)-binding Rossmann-like Domain"/>
    <property type="match status" value="1"/>
</dbReference>
<dbReference type="InterPro" id="IPR016040">
    <property type="entry name" value="NAD(P)-bd_dom"/>
</dbReference>
<dbReference type="GO" id="GO:0003974">
    <property type="term" value="F:UDP-N-acetylglucosamine 4-epimerase activity"/>
    <property type="evidence" value="ECO:0007669"/>
    <property type="project" value="UniProtKB-EC"/>
</dbReference>
<proteinExistence type="predicted"/>
<dbReference type="GO" id="GO:0008460">
    <property type="term" value="F:dTDP-glucose 4,6-dehydratase activity"/>
    <property type="evidence" value="ECO:0007669"/>
    <property type="project" value="UniProtKB-EC"/>
</dbReference>
<keyword evidence="2" id="KW-0413">Isomerase</keyword>